<feature type="active site" evidence="4">
    <location>
        <position position="437"/>
    </location>
</feature>
<dbReference type="EMBL" id="JAWDGP010004964">
    <property type="protein sequence ID" value="KAK3760693.1"/>
    <property type="molecule type" value="Genomic_DNA"/>
</dbReference>
<dbReference type="GO" id="GO:0005737">
    <property type="term" value="C:cytoplasm"/>
    <property type="evidence" value="ECO:0007669"/>
    <property type="project" value="TreeGrafter"/>
</dbReference>
<dbReference type="EC" id="3.2.1.143" evidence="2"/>
<feature type="domain" description="PARG catalytic Macro" evidence="7">
    <location>
        <begin position="387"/>
        <end position="588"/>
    </location>
</feature>
<evidence type="ECO:0000313" key="9">
    <source>
        <dbReference type="EMBL" id="KAK3760693.1"/>
    </source>
</evidence>
<sequence>MSKRLAQTRLHLSGSGLKFRTSPKKRPFPFKKSYSEGSAKEGRRSNMSYAQAAGGQGPSRNFSEKRNFRGRGFKPRGQHSQSFRSPAHRSPVTESPDSTESPNVINQLTNRDHEARTSSYSYYNGKSKTVEAEDYKSIDWDKLRRAPDCYVHFLPPLKYDRMHKVLFKVPPQGWSNSLVDPYPNMYRDTWEEAYVYMPCSNYNVIPSQHDQQVSRWKMIEDVLSEQITSVFELEEAVLSYNQHYTHRWDFNCLRQFFCQDLKRKDEFFTHTLPFIQKLALSLPSLVTQPLPFLKQGHESKLTISQQQAACLLANAFFCTFPKRNARMKYAILPDINFSNLYRGGPDDSMRKIEKLKCIVNYFNRIHKKMPTGIITFTRHVLHQDLVPKWDESTVKLTDLYVSSEGNIEDDGAGMLQADFANKYVGGGVLGRGLVQEEIRFAICPEMILSRLFTPVLQDHEVLIMTGCERFNDYKGYSDTFQFTGDYVDETPRDTWGRKNTEVVAMDALFFRDPETQYEKSKILREVNKAYCAFQGTEFSSYLPAVCTGNWGCGAFRGDKHLKALIQLMAASVAGRQVCYFTFDDKTLESQLRRVHGMLRKLNITVKELFKLILDYSSKVLRKRHHYWETNETLFEFIASALGESLGDTPRQAHGYNEDDFETQEFYDAEEEFTPDSP</sequence>
<comment type="similarity">
    <text evidence="1">Belongs to the poly(ADP-ribose) glycohydrolase family.</text>
</comment>
<keyword evidence="10" id="KW-1185">Reference proteome</keyword>
<dbReference type="AlphaFoldDB" id="A0AAE1D8U9"/>
<keyword evidence="3" id="KW-0378">Hydrolase</keyword>
<evidence type="ECO:0000256" key="2">
    <source>
        <dbReference type="ARBA" id="ARBA00012255"/>
    </source>
</evidence>
<dbReference type="Proteomes" id="UP001283361">
    <property type="component" value="Unassembled WGS sequence"/>
</dbReference>
<proteinExistence type="inferred from homology"/>
<evidence type="ECO:0000259" key="8">
    <source>
        <dbReference type="Pfam" id="PF20811"/>
    </source>
</evidence>
<name>A0AAE1D8U9_9GAST</name>
<dbReference type="InterPro" id="IPR007724">
    <property type="entry name" value="Poly_GlycHdrlase"/>
</dbReference>
<dbReference type="Pfam" id="PF20811">
    <property type="entry name" value="PARG_cat_N"/>
    <property type="match status" value="1"/>
</dbReference>
<evidence type="ECO:0000256" key="1">
    <source>
        <dbReference type="ARBA" id="ARBA00009545"/>
    </source>
</evidence>
<dbReference type="InterPro" id="IPR048362">
    <property type="entry name" value="PARG_helical"/>
</dbReference>
<dbReference type="GO" id="GO:0005975">
    <property type="term" value="P:carbohydrate metabolic process"/>
    <property type="evidence" value="ECO:0007669"/>
    <property type="project" value="InterPro"/>
</dbReference>
<organism evidence="9 10">
    <name type="scientific">Elysia crispata</name>
    <name type="common">lettuce slug</name>
    <dbReference type="NCBI Taxonomy" id="231223"/>
    <lineage>
        <taxon>Eukaryota</taxon>
        <taxon>Metazoa</taxon>
        <taxon>Spiralia</taxon>
        <taxon>Lophotrochozoa</taxon>
        <taxon>Mollusca</taxon>
        <taxon>Gastropoda</taxon>
        <taxon>Heterobranchia</taxon>
        <taxon>Euthyneura</taxon>
        <taxon>Panpulmonata</taxon>
        <taxon>Sacoglossa</taxon>
        <taxon>Placobranchoidea</taxon>
        <taxon>Plakobranchidae</taxon>
        <taxon>Elysia</taxon>
    </lineage>
</organism>
<feature type="region of interest" description="Disordered" evidence="6">
    <location>
        <begin position="1"/>
        <end position="120"/>
    </location>
</feature>
<feature type="binding site" evidence="5">
    <location>
        <position position="476"/>
    </location>
    <ligand>
        <name>substrate</name>
    </ligand>
</feature>
<feature type="domain" description="PARG helical" evidence="8">
    <location>
        <begin position="262"/>
        <end position="378"/>
    </location>
</feature>
<feature type="compositionally biased region" description="Polar residues" evidence="6">
    <location>
        <begin position="92"/>
        <end position="109"/>
    </location>
</feature>
<comment type="caution">
    <text evidence="9">The sequence shown here is derived from an EMBL/GenBank/DDBJ whole genome shotgun (WGS) entry which is preliminary data.</text>
</comment>
<dbReference type="PANTHER" id="PTHR12837:SF15">
    <property type="entry name" value="POLY(ADP-RIBOSE) GLYCOHYDROLASE"/>
    <property type="match status" value="1"/>
</dbReference>
<dbReference type="InterPro" id="IPR046372">
    <property type="entry name" value="PARG_cat_C"/>
</dbReference>
<evidence type="ECO:0000313" key="10">
    <source>
        <dbReference type="Proteomes" id="UP001283361"/>
    </source>
</evidence>
<feature type="binding site" evidence="5">
    <location>
        <position position="421"/>
    </location>
    <ligand>
        <name>substrate</name>
    </ligand>
</feature>
<feature type="active site" evidence="4">
    <location>
        <position position="418"/>
    </location>
</feature>
<evidence type="ECO:0000259" key="7">
    <source>
        <dbReference type="Pfam" id="PF05028"/>
    </source>
</evidence>
<evidence type="ECO:0000256" key="6">
    <source>
        <dbReference type="SAM" id="MobiDB-lite"/>
    </source>
</evidence>
<evidence type="ECO:0000256" key="5">
    <source>
        <dbReference type="PIRSR" id="PIRSR607724-2"/>
    </source>
</evidence>
<protein>
    <recommendedName>
        <fullName evidence="2">poly(ADP-ribose) glycohydrolase</fullName>
        <ecNumber evidence="2">3.2.1.143</ecNumber>
    </recommendedName>
</protein>
<dbReference type="GO" id="GO:0004649">
    <property type="term" value="F:poly(ADP-ribose) glycohydrolase activity"/>
    <property type="evidence" value="ECO:0007669"/>
    <property type="project" value="UniProtKB-EC"/>
</dbReference>
<gene>
    <name evidence="9" type="ORF">RRG08_010666</name>
</gene>
<feature type="active site" evidence="4">
    <location>
        <position position="436"/>
    </location>
</feature>
<dbReference type="GO" id="GO:0009225">
    <property type="term" value="P:nucleotide-sugar metabolic process"/>
    <property type="evidence" value="ECO:0007669"/>
    <property type="project" value="TreeGrafter"/>
</dbReference>
<evidence type="ECO:0000256" key="4">
    <source>
        <dbReference type="PIRSR" id="PIRSR607724-1"/>
    </source>
</evidence>
<dbReference type="Pfam" id="PF05028">
    <property type="entry name" value="PARG_cat_C"/>
    <property type="match status" value="1"/>
</dbReference>
<feature type="binding site" evidence="5">
    <location>
        <position position="435"/>
    </location>
    <ligand>
        <name>substrate</name>
    </ligand>
</feature>
<dbReference type="GO" id="GO:0005634">
    <property type="term" value="C:nucleus"/>
    <property type="evidence" value="ECO:0007669"/>
    <property type="project" value="TreeGrafter"/>
</dbReference>
<accession>A0AAE1D8U9</accession>
<dbReference type="PANTHER" id="PTHR12837">
    <property type="entry name" value="POLY ADP-RIBOSE GLYCOHYDROLASE"/>
    <property type="match status" value="1"/>
</dbReference>
<reference evidence="9" key="1">
    <citation type="journal article" date="2023" name="G3 (Bethesda)">
        <title>A reference genome for the long-term kleptoplast-retaining sea slug Elysia crispata morphotype clarki.</title>
        <authorList>
            <person name="Eastman K.E."/>
            <person name="Pendleton A.L."/>
            <person name="Shaikh M.A."/>
            <person name="Suttiyut T."/>
            <person name="Ogas R."/>
            <person name="Tomko P."/>
            <person name="Gavelis G."/>
            <person name="Widhalm J.R."/>
            <person name="Wisecaver J.H."/>
        </authorList>
    </citation>
    <scope>NUCLEOTIDE SEQUENCE</scope>
    <source>
        <strain evidence="9">ECLA1</strain>
    </source>
</reference>
<dbReference type="GO" id="GO:0006282">
    <property type="term" value="P:regulation of DNA repair"/>
    <property type="evidence" value="ECO:0007669"/>
    <property type="project" value="InterPro"/>
</dbReference>
<evidence type="ECO:0000256" key="3">
    <source>
        <dbReference type="ARBA" id="ARBA00022801"/>
    </source>
</evidence>
<feature type="compositionally biased region" description="Basic residues" evidence="6">
    <location>
        <begin position="68"/>
        <end position="77"/>
    </location>
</feature>
<dbReference type="GO" id="GO:1990966">
    <property type="term" value="P:ATP generation from poly-ADP-D-ribose"/>
    <property type="evidence" value="ECO:0007669"/>
    <property type="project" value="TreeGrafter"/>
</dbReference>